<proteinExistence type="predicted"/>
<reference evidence="2 3" key="2">
    <citation type="submission" date="2016-01" db="EMBL/GenBank/DDBJ databases">
        <title>Microcella alkaliphila JAM AC0309 whole genome shotgun sequence.</title>
        <authorList>
            <person name="Kurata A."/>
            <person name="Hirose Y."/>
            <person name="Kishimoto N."/>
            <person name="Kobayashi T."/>
        </authorList>
    </citation>
    <scope>NUCLEOTIDE SEQUENCE [LARGE SCALE GENOMIC DNA]</scope>
    <source>
        <strain evidence="2 3">JAM AC0309</strain>
    </source>
</reference>
<dbReference type="GO" id="GO:0006508">
    <property type="term" value="P:proteolysis"/>
    <property type="evidence" value="ECO:0007669"/>
    <property type="project" value="UniProtKB-KW"/>
</dbReference>
<feature type="transmembrane region" description="Helical" evidence="1">
    <location>
        <begin position="33"/>
        <end position="51"/>
    </location>
</feature>
<accession>A0A0U5BK02</accession>
<dbReference type="Proteomes" id="UP000218965">
    <property type="component" value="Chromosome"/>
</dbReference>
<dbReference type="OrthoDB" id="9985299at2"/>
<feature type="transmembrane region" description="Helical" evidence="1">
    <location>
        <begin position="58"/>
        <end position="79"/>
    </location>
</feature>
<dbReference type="EMBL" id="AP017315">
    <property type="protein sequence ID" value="BAU33454.1"/>
    <property type="molecule type" value="Genomic_DNA"/>
</dbReference>
<evidence type="ECO:0000313" key="2">
    <source>
        <dbReference type="EMBL" id="BAU33454.1"/>
    </source>
</evidence>
<dbReference type="RefSeq" id="WP_096423164.1">
    <property type="nucleotide sequence ID" value="NZ_AP017315.1"/>
</dbReference>
<keyword evidence="2" id="KW-0378">Hydrolase</keyword>
<dbReference type="AlphaFoldDB" id="A0A0U5BK02"/>
<protein>
    <submittedName>
        <fullName evidence="2">Transglutaminase-like enzyme, predicted cysteine protease</fullName>
    </submittedName>
</protein>
<evidence type="ECO:0000313" key="3">
    <source>
        <dbReference type="Proteomes" id="UP000218965"/>
    </source>
</evidence>
<gene>
    <name evidence="2" type="ORF">MalAC0309_2619</name>
</gene>
<keyword evidence="1" id="KW-0812">Transmembrane</keyword>
<name>A0A0U5BK02_9MICO</name>
<keyword evidence="1" id="KW-0472">Membrane</keyword>
<evidence type="ECO:0000256" key="1">
    <source>
        <dbReference type="SAM" id="Phobius"/>
    </source>
</evidence>
<sequence>MSGLTIRPEPALAVALTGVLLGLNEIPRPPELAVSWIAIVAATSAVFWTLFAVHASFWWAALPATVLAAAGVASLIDAIPDARGAWTPLHLIALLAIGATASVVRRRLRRHAVRLPVRASHRHADQRRQSLHERAA</sequence>
<dbReference type="KEGG" id="malk:MalAC0309_2619"/>
<dbReference type="GO" id="GO:0008233">
    <property type="term" value="F:peptidase activity"/>
    <property type="evidence" value="ECO:0007669"/>
    <property type="project" value="UniProtKB-KW"/>
</dbReference>
<keyword evidence="2" id="KW-0645">Protease</keyword>
<feature type="transmembrane region" description="Helical" evidence="1">
    <location>
        <begin position="85"/>
        <end position="104"/>
    </location>
</feature>
<keyword evidence="1" id="KW-1133">Transmembrane helix</keyword>
<organism evidence="2 3">
    <name type="scientific">Microcella alkaliphila</name>
    <dbReference type="NCBI Taxonomy" id="279828"/>
    <lineage>
        <taxon>Bacteria</taxon>
        <taxon>Bacillati</taxon>
        <taxon>Actinomycetota</taxon>
        <taxon>Actinomycetes</taxon>
        <taxon>Micrococcales</taxon>
        <taxon>Microbacteriaceae</taxon>
        <taxon>Microcella</taxon>
    </lineage>
</organism>
<reference evidence="3" key="1">
    <citation type="submission" date="2015-12" db="EMBL/GenBank/DDBJ databases">
        <authorList>
            <person name="Shamseldin A."/>
            <person name="Moawad H."/>
            <person name="Abd El-Rahim W.M."/>
            <person name="Sadowsky M.J."/>
        </authorList>
    </citation>
    <scope>NUCLEOTIDE SEQUENCE [LARGE SCALE GENOMIC DNA]</scope>
    <source>
        <strain evidence="3">JAM AC0309</strain>
    </source>
</reference>